<protein>
    <submittedName>
        <fullName evidence="1">Uncharacterized protein</fullName>
    </submittedName>
</protein>
<evidence type="ECO:0000313" key="2">
    <source>
        <dbReference type="Proteomes" id="UP001732700"/>
    </source>
</evidence>
<evidence type="ECO:0000313" key="1">
    <source>
        <dbReference type="EnsemblPlants" id="AVESA.00010b.r2.4AG0593460.3.CDS"/>
    </source>
</evidence>
<dbReference type="Proteomes" id="UP001732700">
    <property type="component" value="Chromosome 4A"/>
</dbReference>
<name>A0ACD5W748_AVESA</name>
<accession>A0ACD5W748</accession>
<organism evidence="1 2">
    <name type="scientific">Avena sativa</name>
    <name type="common">Oat</name>
    <dbReference type="NCBI Taxonomy" id="4498"/>
    <lineage>
        <taxon>Eukaryota</taxon>
        <taxon>Viridiplantae</taxon>
        <taxon>Streptophyta</taxon>
        <taxon>Embryophyta</taxon>
        <taxon>Tracheophyta</taxon>
        <taxon>Spermatophyta</taxon>
        <taxon>Magnoliopsida</taxon>
        <taxon>Liliopsida</taxon>
        <taxon>Poales</taxon>
        <taxon>Poaceae</taxon>
        <taxon>BOP clade</taxon>
        <taxon>Pooideae</taxon>
        <taxon>Poodae</taxon>
        <taxon>Poeae</taxon>
        <taxon>Poeae Chloroplast Group 1 (Aveneae type)</taxon>
        <taxon>Aveninae</taxon>
        <taxon>Avena</taxon>
    </lineage>
</organism>
<proteinExistence type="predicted"/>
<sequence length="1428" mass="157948">MVEDAGTGGDGDSLGRAAKLSSSMVAMDAPMSSSLGAMGPLLRKLHLLLSPEYRLPHSLKVGIEFLKEDLEDIGADLVEQSMVDFPNKMAKYWMDEVRELSYEIEDCVDNMMTRHTGADTKVRSVHGHRVRRVKIARLPKTGKPCTRISKIVRFRTLVWEASQRHERYQLDGCIPISSHAFTHQPWVSTPCHGLAASYLVGIGDSKMKLIQSLTNGAEHQLKVVPIVGPAGVGKTTLAKELYRDLGKHYECRAFVRVSRKPDMIKLFRSLLSQVQRHQQHSDVFTVQDLIDTLRGHLQDKRYFIVIDDLWETSAWDIVNGAFPESNNCSRIVLTVENVDVALECCGNQLDNILKMGPFVNQDSGKLLFNRVFGSEHQCSDELKEVLYGIAKICGGLPLAVISVASLLSSQLDNTELWHQVQKYLCSIWNVNPSLEEMQKEILNLTYISLPHHLKTCLLYLSVYPEGYTIWKVDLMKQWIAEGFISATEEKDAYEVAESYFYDLVNVGMIQPMQINYNDEVLSCTVHHTVLDLITQKSKQENFVTTISYSQTITATKAYRLSLHFSKSKFAKEPTGITSSNVRSLAFFGHLKCIPSIVEFKLLRVLNLEFWGNHDEHMSFDLSKISQLLQLRYFKISSDSIVELPGQMRGLQFLETLEINARISAVPSDIVHIPSLLHLHLRDEKILPDGIGCIRSLRTLEYFDLSSNSEASVRSLGELTNLQNLHLMCSTASCGEQLKRNLVALAYSLGKLGNLKSLSLNPGNLSTAVLFDGSSIVTFPPVFLQRLELMPPICIFSRLPVWIGHLHKLCTLKVVVRELLMKDIHMLTGLPALTILSLYVRQPTSEVIVFKPASFPVLKCFKFWCGVLCLAFQEEALPKLQRLKVGFNAHRGEQFGLMLTGVEHLLSLQVIDGRIGATAGAQESDKRAAESALGNSISKHLMSPSFNIQMVDYVDEEIPQLTDPPASSSHAFMPDSEVCTYGLISPRKRKDNTEYCQYPGCVKTARGVSAHCISHGAADGKSGLGLLLDLKIGGQVGADAGAEESGRRAAESMLKNTIGKHTSFNMQTVDCVDKEIPEESSSHRRMSSIVSSSDLTKQNVNPKECQYPGCVKGARWASAYCIIHGGGRRCQKLGCLKGAKGRTAFCKAHGGGRRCEFLGCRKSAEGHTDYCIAHGGGGPRCSHTGCSRVAPGRSGLCIKHKRCRRSNCTDRGEDNPGLCISHGRGRFCQFAGCDKGALAYTMFCKAHSGARPCLIDGGGMCTKRAHGGSDFCLAHGGWNGCTVSGCNKSAHDGTECCIAHGGGDRCKFESCMNSVGSNTDFCTRHGLRRTSGMVDLRLDVGKDRWENLVMTDSELNFQKAQILGHLAPGGRAQLRHQFQYDVKPDEIEVATPKGDEETKMGIEGEARVVGRNFDPSPFTSNKMTIIHPR</sequence>
<reference evidence="1" key="2">
    <citation type="submission" date="2025-09" db="UniProtKB">
        <authorList>
            <consortium name="EnsemblPlants"/>
        </authorList>
    </citation>
    <scope>IDENTIFICATION</scope>
</reference>
<keyword evidence="2" id="KW-1185">Reference proteome</keyword>
<dbReference type="EnsemblPlants" id="AVESA.00010b.r2.4AG0593460.3">
    <property type="protein sequence ID" value="AVESA.00010b.r2.4AG0593460.3.CDS"/>
    <property type="gene ID" value="AVESA.00010b.r2.4AG0593460"/>
</dbReference>
<reference evidence="1" key="1">
    <citation type="submission" date="2021-05" db="EMBL/GenBank/DDBJ databases">
        <authorList>
            <person name="Scholz U."/>
            <person name="Mascher M."/>
            <person name="Fiebig A."/>
        </authorList>
    </citation>
    <scope>NUCLEOTIDE SEQUENCE [LARGE SCALE GENOMIC DNA]</scope>
</reference>